<accession>A0ABW4DS84</accession>
<protein>
    <submittedName>
        <fullName evidence="1">Uncharacterized protein</fullName>
    </submittedName>
</protein>
<dbReference type="RefSeq" id="WP_125578130.1">
    <property type="nucleotide sequence ID" value="NZ_JBHTOF010000096.1"/>
</dbReference>
<proteinExistence type="predicted"/>
<dbReference type="EMBL" id="JBHTOF010000096">
    <property type="protein sequence ID" value="MFD1466110.1"/>
    <property type="molecule type" value="Genomic_DNA"/>
</dbReference>
<sequence>MHLYPYLDKNVEIKFDDETVYGKVVGYTSADDNEPDDAGNYGGEYVTIKVSQPTGHFEVGEQFSAFLYEIKSIKATGI</sequence>
<reference evidence="2" key="1">
    <citation type="journal article" date="2019" name="Int. J. Syst. Evol. Microbiol.">
        <title>The Global Catalogue of Microorganisms (GCM) 10K type strain sequencing project: providing services to taxonomists for standard genome sequencing and annotation.</title>
        <authorList>
            <consortium name="The Broad Institute Genomics Platform"/>
            <consortium name="The Broad Institute Genome Sequencing Center for Infectious Disease"/>
            <person name="Wu L."/>
            <person name="Ma J."/>
        </authorList>
    </citation>
    <scope>NUCLEOTIDE SEQUENCE [LARGE SCALE GENOMIC DNA]</scope>
    <source>
        <strain evidence="2">CCM 8951</strain>
    </source>
</reference>
<organism evidence="1 2">
    <name type="scientific">Lapidilactobacillus mulanensis</name>
    <dbReference type="NCBI Taxonomy" id="2485999"/>
    <lineage>
        <taxon>Bacteria</taxon>
        <taxon>Bacillati</taxon>
        <taxon>Bacillota</taxon>
        <taxon>Bacilli</taxon>
        <taxon>Lactobacillales</taxon>
        <taxon>Lactobacillaceae</taxon>
        <taxon>Lapidilactobacillus</taxon>
    </lineage>
</organism>
<name>A0ABW4DS84_9LACO</name>
<evidence type="ECO:0000313" key="1">
    <source>
        <dbReference type="EMBL" id="MFD1466110.1"/>
    </source>
</evidence>
<gene>
    <name evidence="1" type="ORF">ACFQ4L_08560</name>
</gene>
<keyword evidence="2" id="KW-1185">Reference proteome</keyword>
<evidence type="ECO:0000313" key="2">
    <source>
        <dbReference type="Proteomes" id="UP001597244"/>
    </source>
</evidence>
<comment type="caution">
    <text evidence="1">The sequence shown here is derived from an EMBL/GenBank/DDBJ whole genome shotgun (WGS) entry which is preliminary data.</text>
</comment>
<dbReference type="Proteomes" id="UP001597244">
    <property type="component" value="Unassembled WGS sequence"/>
</dbReference>